<sequence>MCRHLCLHRTSCIADRAADHECMHERRACRLLVIHQPKYTPNASSIELDKLALFYFVQTFNECKDLISESA</sequence>
<evidence type="ECO:0000313" key="1">
    <source>
        <dbReference type="EMBL" id="KAH0566634.1"/>
    </source>
</evidence>
<dbReference type="Proteomes" id="UP000826195">
    <property type="component" value="Unassembled WGS sequence"/>
</dbReference>
<dbReference type="EMBL" id="JAHXZJ010000001">
    <property type="protein sequence ID" value="KAH0566634.1"/>
    <property type="molecule type" value="Genomic_DNA"/>
</dbReference>
<accession>A0AAV7J6R2</accession>
<gene>
    <name evidence="1" type="ORF">KQX54_002719</name>
</gene>
<organism evidence="1 2">
    <name type="scientific">Cotesia glomerata</name>
    <name type="common">Lepidopteran parasitic wasp</name>
    <name type="synonym">Apanteles glomeratus</name>
    <dbReference type="NCBI Taxonomy" id="32391"/>
    <lineage>
        <taxon>Eukaryota</taxon>
        <taxon>Metazoa</taxon>
        <taxon>Ecdysozoa</taxon>
        <taxon>Arthropoda</taxon>
        <taxon>Hexapoda</taxon>
        <taxon>Insecta</taxon>
        <taxon>Pterygota</taxon>
        <taxon>Neoptera</taxon>
        <taxon>Endopterygota</taxon>
        <taxon>Hymenoptera</taxon>
        <taxon>Apocrita</taxon>
        <taxon>Ichneumonoidea</taxon>
        <taxon>Braconidae</taxon>
        <taxon>Microgastrinae</taxon>
        <taxon>Cotesia</taxon>
    </lineage>
</organism>
<comment type="caution">
    <text evidence="1">The sequence shown here is derived from an EMBL/GenBank/DDBJ whole genome shotgun (WGS) entry which is preliminary data.</text>
</comment>
<reference evidence="1 2" key="1">
    <citation type="journal article" date="2021" name="J. Hered.">
        <title>A chromosome-level genome assembly of the parasitoid wasp, Cotesia glomerata (Hymenoptera: Braconidae).</title>
        <authorList>
            <person name="Pinto B.J."/>
            <person name="Weis J.J."/>
            <person name="Gamble T."/>
            <person name="Ode P.J."/>
            <person name="Paul R."/>
            <person name="Zaspel J.M."/>
        </authorList>
    </citation>
    <scope>NUCLEOTIDE SEQUENCE [LARGE SCALE GENOMIC DNA]</scope>
    <source>
        <strain evidence="1">CgM1</strain>
    </source>
</reference>
<keyword evidence="2" id="KW-1185">Reference proteome</keyword>
<evidence type="ECO:0000313" key="2">
    <source>
        <dbReference type="Proteomes" id="UP000826195"/>
    </source>
</evidence>
<protein>
    <submittedName>
        <fullName evidence="1">Uncharacterized protein</fullName>
    </submittedName>
</protein>
<dbReference type="AlphaFoldDB" id="A0AAV7J6R2"/>
<name>A0AAV7J6R2_COTGL</name>
<proteinExistence type="predicted"/>